<accession>J4KRP1</accession>
<gene>
    <name evidence="2" type="ORF">NT01SARS_1101</name>
</gene>
<dbReference type="SUPFAM" id="SSF56601">
    <property type="entry name" value="beta-lactamase/transpeptidase-like"/>
    <property type="match status" value="1"/>
</dbReference>
<evidence type="ECO:0000313" key="3">
    <source>
        <dbReference type="Proteomes" id="UP000010305"/>
    </source>
</evidence>
<protein>
    <submittedName>
        <fullName evidence="2">Beta-lactamase</fullName>
    </submittedName>
</protein>
<feature type="domain" description="Beta-lactamase-related" evidence="1">
    <location>
        <begin position="94"/>
        <end position="372"/>
    </location>
</feature>
<dbReference type="PANTHER" id="PTHR43283:SF14">
    <property type="entry name" value="BLL8153 PROTEIN"/>
    <property type="match status" value="1"/>
</dbReference>
<dbReference type="Proteomes" id="UP000010305">
    <property type="component" value="Unassembled WGS sequence"/>
</dbReference>
<dbReference type="EMBL" id="JH611157">
    <property type="protein sequence ID" value="EJP71294.1"/>
    <property type="molecule type" value="Genomic_DNA"/>
</dbReference>
<evidence type="ECO:0000259" key="1">
    <source>
        <dbReference type="Pfam" id="PF00144"/>
    </source>
</evidence>
<sequence length="403" mass="45870">MSKIIIAAIIILLLGVLIYSPNIVRLYKLANLYNEKSIAKNFINIDKIFDNTSNPIKASQNPHVFKKKDFKLPQSYYFEDERLDIKEGLSHFHTDGLIILHKGDMLFEQYWNGNSKDSKHISFSVAKSYLSALIGIALDEGLIDSIDDTVSKYLDDFGDSGYQDVTIKNLLQMSSGIEFNEDYEDPNSDINKFSRATARGTSFREFAKTLQSGKEQGTYNHYVSLDTQVLAMILESVSKMPVREYLYKKIWSKIGTESDAYYITDSTGVDMALGGLNATLRDYAKFGELYLNEGNWNGEQIVPKSWVEASHKPDSPHLMPDAGDLSSNEWGYGYQWWVPGNPITDYTAHGIFNQFIYVDPVTNVVIAKTSSNHRFRSEREYSKAAHIAIFRAITKHIENEYKE</sequence>
<dbReference type="AlphaFoldDB" id="J4KRP1"/>
<evidence type="ECO:0000313" key="2">
    <source>
        <dbReference type="EMBL" id="EJP71294.1"/>
    </source>
</evidence>
<dbReference type="InterPro" id="IPR050789">
    <property type="entry name" value="Diverse_Enzym_Activities"/>
</dbReference>
<dbReference type="InterPro" id="IPR012338">
    <property type="entry name" value="Beta-lactam/transpept-like"/>
</dbReference>
<dbReference type="HOGENOM" id="CLU_030169_0_2_6"/>
<dbReference type="PANTHER" id="PTHR43283">
    <property type="entry name" value="BETA-LACTAMASE-RELATED"/>
    <property type="match status" value="1"/>
</dbReference>
<dbReference type="Pfam" id="PF00144">
    <property type="entry name" value="Beta-lactamase"/>
    <property type="match status" value="1"/>
</dbReference>
<dbReference type="InterPro" id="IPR001466">
    <property type="entry name" value="Beta-lactam-related"/>
</dbReference>
<organism evidence="2 3">
    <name type="scientific">SAR86 cluster bacterium SAR86A</name>
    <dbReference type="NCBI Taxonomy" id="1123866"/>
    <lineage>
        <taxon>Bacteria</taxon>
        <taxon>Pseudomonadati</taxon>
        <taxon>Pseudomonadota</taxon>
        <taxon>Gammaproteobacteria</taxon>
        <taxon>SAR86 cluster</taxon>
    </lineage>
</organism>
<proteinExistence type="predicted"/>
<name>J4KRP1_9GAMM</name>
<dbReference type="STRING" id="1123866.NT01SARS_1101"/>
<reference evidence="2 3" key="1">
    <citation type="journal article" date="2012" name="ISME J.">
        <title>Genomic insights to SAR86, an abundant and uncultivated marine bacterial lineage.</title>
        <authorList>
            <person name="Dupont C.L."/>
            <person name="Rusch D.B."/>
            <person name="Yooseph S."/>
            <person name="Lombardo M.J."/>
            <person name="Richter R.A."/>
            <person name="Valas R."/>
            <person name="Novotny M."/>
            <person name="Yee-Greenbaum J."/>
            <person name="Selengut J.D."/>
            <person name="Haft D.H."/>
            <person name="Halpern A.L."/>
            <person name="Lasken R.S."/>
            <person name="Nealson K."/>
            <person name="Friedman R."/>
            <person name="Venter J.C."/>
        </authorList>
    </citation>
    <scope>NUCLEOTIDE SEQUENCE [LARGE SCALE GENOMIC DNA]</scope>
</reference>
<dbReference type="Gene3D" id="3.40.710.10">
    <property type="entry name" value="DD-peptidase/beta-lactamase superfamily"/>
    <property type="match status" value="1"/>
</dbReference>